<name>A0A266QB98_9GAMM</name>
<feature type="domain" description="PAC" evidence="3">
    <location>
        <begin position="214"/>
        <end position="268"/>
    </location>
</feature>
<accession>A0A266QB98</accession>
<dbReference type="SMART" id="SM00086">
    <property type="entry name" value="PAC"/>
    <property type="match status" value="2"/>
</dbReference>
<dbReference type="PROSITE" id="PS50113">
    <property type="entry name" value="PAC"/>
    <property type="match status" value="2"/>
</dbReference>
<dbReference type="SUPFAM" id="SSF58104">
    <property type="entry name" value="Methyl-accepting chemotaxis protein (MCP) signaling domain"/>
    <property type="match status" value="1"/>
</dbReference>
<evidence type="ECO:0000313" key="4">
    <source>
        <dbReference type="EMBL" id="OZY86906.1"/>
    </source>
</evidence>
<dbReference type="CDD" id="cd00130">
    <property type="entry name" value="PAS"/>
    <property type="match status" value="2"/>
</dbReference>
<evidence type="ECO:0000313" key="5">
    <source>
        <dbReference type="Proteomes" id="UP000216101"/>
    </source>
</evidence>
<dbReference type="Proteomes" id="UP000216101">
    <property type="component" value="Unassembled WGS sequence"/>
</dbReference>
<reference evidence="5" key="1">
    <citation type="submission" date="2017-05" db="EMBL/GenBank/DDBJ databases">
        <authorList>
            <person name="Barney B.M."/>
        </authorList>
    </citation>
    <scope>NUCLEOTIDE SEQUENCE [LARGE SCALE GENOMIC DNA]</scope>
    <source>
        <strain evidence="5">PSBB022</strain>
    </source>
</reference>
<dbReference type="GO" id="GO:0016020">
    <property type="term" value="C:membrane"/>
    <property type="evidence" value="ECO:0007669"/>
    <property type="project" value="InterPro"/>
</dbReference>
<dbReference type="SMART" id="SM00283">
    <property type="entry name" value="MA"/>
    <property type="match status" value="1"/>
</dbReference>
<dbReference type="Gene3D" id="3.30.450.20">
    <property type="entry name" value="PAS domain"/>
    <property type="match status" value="2"/>
</dbReference>
<dbReference type="RefSeq" id="WP_094984437.1">
    <property type="nucleotide sequence ID" value="NZ_NHNI01000001.1"/>
</dbReference>
<comment type="caution">
    <text evidence="4">The sequence shown here is derived from an EMBL/GenBank/DDBJ whole genome shotgun (WGS) entry which is preliminary data.</text>
</comment>
<dbReference type="SUPFAM" id="SSF55785">
    <property type="entry name" value="PYP-like sensor domain (PAS domain)"/>
    <property type="match status" value="1"/>
</dbReference>
<protein>
    <recommendedName>
        <fullName evidence="6">Chemotaxis protein</fullName>
    </recommendedName>
</protein>
<evidence type="ECO:0008006" key="6">
    <source>
        <dbReference type="Google" id="ProtNLM"/>
    </source>
</evidence>
<dbReference type="GO" id="GO:0007165">
    <property type="term" value="P:signal transduction"/>
    <property type="evidence" value="ECO:0007669"/>
    <property type="project" value="UniProtKB-KW"/>
</dbReference>
<keyword evidence="5" id="KW-1185">Reference proteome</keyword>
<dbReference type="AlphaFoldDB" id="A0A266QB98"/>
<dbReference type="InterPro" id="IPR000700">
    <property type="entry name" value="PAS-assoc_C"/>
</dbReference>
<dbReference type="EMBL" id="NHNI01000001">
    <property type="protein sequence ID" value="OZY86906.1"/>
    <property type="molecule type" value="Genomic_DNA"/>
</dbReference>
<evidence type="ECO:0000256" key="1">
    <source>
        <dbReference type="PROSITE-ProRule" id="PRU00284"/>
    </source>
</evidence>
<dbReference type="NCBIfam" id="TIGR00229">
    <property type="entry name" value="sensory_box"/>
    <property type="match status" value="2"/>
</dbReference>
<dbReference type="InterPro" id="IPR001610">
    <property type="entry name" value="PAC"/>
</dbReference>
<feature type="domain" description="Methyl-accepting transducer" evidence="2">
    <location>
        <begin position="241"/>
        <end position="433"/>
    </location>
</feature>
<evidence type="ECO:0000259" key="2">
    <source>
        <dbReference type="PROSITE" id="PS50111"/>
    </source>
</evidence>
<dbReference type="InterPro" id="IPR013655">
    <property type="entry name" value="PAS_fold_3"/>
</dbReference>
<dbReference type="Gene3D" id="1.10.287.950">
    <property type="entry name" value="Methyl-accepting chemotaxis protein"/>
    <property type="match status" value="1"/>
</dbReference>
<keyword evidence="1" id="KW-0807">Transducer</keyword>
<dbReference type="PANTHER" id="PTHR24422:SF10">
    <property type="entry name" value="CHEMOTAXIS PROTEIN METHYLTRANSFERASE 2"/>
    <property type="match status" value="1"/>
</dbReference>
<dbReference type="InterPro" id="IPR000014">
    <property type="entry name" value="PAS"/>
</dbReference>
<gene>
    <name evidence="4" type="ORF">CBP51_07915</name>
</gene>
<dbReference type="InterPro" id="IPR050903">
    <property type="entry name" value="Bact_Chemotaxis_MeTrfase"/>
</dbReference>
<dbReference type="PROSITE" id="PS50111">
    <property type="entry name" value="CHEMOTAXIS_TRANSDUC_2"/>
    <property type="match status" value="1"/>
</dbReference>
<organism evidence="4 5">
    <name type="scientific">Cellvibrio mixtus</name>
    <dbReference type="NCBI Taxonomy" id="39650"/>
    <lineage>
        <taxon>Bacteria</taxon>
        <taxon>Pseudomonadati</taxon>
        <taxon>Pseudomonadota</taxon>
        <taxon>Gammaproteobacteria</taxon>
        <taxon>Cellvibrionales</taxon>
        <taxon>Cellvibrionaceae</taxon>
        <taxon>Cellvibrio</taxon>
    </lineage>
</organism>
<dbReference type="InterPro" id="IPR004089">
    <property type="entry name" value="MCPsignal_dom"/>
</dbReference>
<proteinExistence type="predicted"/>
<dbReference type="PANTHER" id="PTHR24422">
    <property type="entry name" value="CHEMOTAXIS PROTEIN METHYLTRANSFERASE"/>
    <property type="match status" value="1"/>
</dbReference>
<dbReference type="Pfam" id="PF08447">
    <property type="entry name" value="PAS_3"/>
    <property type="match status" value="1"/>
</dbReference>
<dbReference type="Pfam" id="PF13426">
    <property type="entry name" value="PAS_9"/>
    <property type="match status" value="1"/>
</dbReference>
<dbReference type="Pfam" id="PF00015">
    <property type="entry name" value="MCPsignal"/>
    <property type="match status" value="1"/>
</dbReference>
<dbReference type="GO" id="GO:0006935">
    <property type="term" value="P:chemotaxis"/>
    <property type="evidence" value="ECO:0007669"/>
    <property type="project" value="UniProtKB-ARBA"/>
</dbReference>
<sequence length="433" mass="47907">MELHFWKKTVDNKVAEVEEKLCEIEGDLNAIQQNTAYISFNPQGYIIDVNDIFLAAVGYSKAEVLGKHHRIFCDASYSQSSSYDHFWRDLANGQAFSGTFERFKKNGESIFLAANYFPVRNHNNIVVKIIKIANDVTKTQQVLDSKNAVLEALDKSLAVIEFTPNGDIVNANANFLRTMGYELSSIVGKHHRLFCDNEFYKENPDFWQKLVRGEHFSGRFKRKDARGEVVWLEATYNPIFNQAGKVYKVIKFASDITERVSTALKTVDMAATISEETSQITTNAVQVLNEAVETSHSIADQVKAASIIGAQLISQSKSINDIVTTIRAIADQTNLLALNAAIEAARAGDAGRGFSVVADEVRKLASDTAKATAEIANVVKNNTALIHQVDEKLEAINGIALYGEDSINEVASGLGDVRNGVNQFLQMVEMMRP</sequence>
<dbReference type="InterPro" id="IPR035965">
    <property type="entry name" value="PAS-like_dom_sf"/>
</dbReference>
<feature type="domain" description="PAC" evidence="3">
    <location>
        <begin position="94"/>
        <end position="148"/>
    </location>
</feature>
<evidence type="ECO:0000259" key="3">
    <source>
        <dbReference type="PROSITE" id="PS50113"/>
    </source>
</evidence>